<proteinExistence type="predicted"/>
<dbReference type="Proteomes" id="UP000233551">
    <property type="component" value="Unassembled WGS sequence"/>
</dbReference>
<reference evidence="1 2" key="1">
    <citation type="submission" date="2017-11" db="EMBL/GenBank/DDBJ databases">
        <title>De-novo sequencing of pomegranate (Punica granatum L.) genome.</title>
        <authorList>
            <person name="Akparov Z."/>
            <person name="Amiraslanov A."/>
            <person name="Hajiyeva S."/>
            <person name="Abbasov M."/>
            <person name="Kaur K."/>
            <person name="Hamwieh A."/>
            <person name="Solovyev V."/>
            <person name="Salamov A."/>
            <person name="Braich B."/>
            <person name="Kosarev P."/>
            <person name="Mahmoud A."/>
            <person name="Hajiyev E."/>
            <person name="Babayeva S."/>
            <person name="Izzatullayeva V."/>
            <person name="Mammadov A."/>
            <person name="Mammadov A."/>
            <person name="Sharifova S."/>
            <person name="Ojaghi J."/>
            <person name="Eynullazada K."/>
            <person name="Bayramov B."/>
            <person name="Abdulazimova A."/>
            <person name="Shahmuradov I."/>
        </authorList>
    </citation>
    <scope>NUCLEOTIDE SEQUENCE [LARGE SCALE GENOMIC DNA]</scope>
    <source>
        <strain evidence="2">cv. AG2017</strain>
        <tissue evidence="1">Leaf</tissue>
    </source>
</reference>
<accession>A0A2I0HM18</accession>
<organism evidence="1 2">
    <name type="scientific">Punica granatum</name>
    <name type="common">Pomegranate</name>
    <dbReference type="NCBI Taxonomy" id="22663"/>
    <lineage>
        <taxon>Eukaryota</taxon>
        <taxon>Viridiplantae</taxon>
        <taxon>Streptophyta</taxon>
        <taxon>Embryophyta</taxon>
        <taxon>Tracheophyta</taxon>
        <taxon>Spermatophyta</taxon>
        <taxon>Magnoliopsida</taxon>
        <taxon>eudicotyledons</taxon>
        <taxon>Gunneridae</taxon>
        <taxon>Pentapetalae</taxon>
        <taxon>rosids</taxon>
        <taxon>malvids</taxon>
        <taxon>Myrtales</taxon>
        <taxon>Lythraceae</taxon>
        <taxon>Punica</taxon>
    </lineage>
</organism>
<evidence type="ECO:0000313" key="2">
    <source>
        <dbReference type="Proteomes" id="UP000233551"/>
    </source>
</evidence>
<protein>
    <submittedName>
        <fullName evidence="1">Uncharacterized protein</fullName>
    </submittedName>
</protein>
<dbReference type="EMBL" id="PGOL01007338">
    <property type="protein sequence ID" value="PKI32769.1"/>
    <property type="molecule type" value="Genomic_DNA"/>
</dbReference>
<dbReference type="AlphaFoldDB" id="A0A2I0HM18"/>
<evidence type="ECO:0000313" key="1">
    <source>
        <dbReference type="EMBL" id="PKI32769.1"/>
    </source>
</evidence>
<gene>
    <name evidence="1" type="ORF">CRG98_046843</name>
</gene>
<name>A0A2I0HM18_PUNGR</name>
<sequence length="203" mass="22424">MLCTPEFRLVGAYMRAPMQLGWECPPFRGRATDACEKELPLPVYNPKVEGRLCGTDYRKLVAGVDRSLGSIGVVRTPKEPRDQSLSPEVVQKGLVCLDLSRLKSGLDLSQDIRLVGSGGSIESGRPDWCKWRLGVRVASLGYPNYFSNLTRKRKRWFGRLWWLGTAAPDPGRLLGTAGGGSLVEGARVRPYEGETEDGRKTLS</sequence>
<keyword evidence="2" id="KW-1185">Reference proteome</keyword>
<comment type="caution">
    <text evidence="1">The sequence shown here is derived from an EMBL/GenBank/DDBJ whole genome shotgun (WGS) entry which is preliminary data.</text>
</comment>